<dbReference type="Gene3D" id="2.120.10.30">
    <property type="entry name" value="TolB, C-terminal domain"/>
    <property type="match status" value="1"/>
</dbReference>
<reference evidence="3 4" key="1">
    <citation type="journal article" date="2015" name="Nature">
        <title>rRNA introns, odd ribosomes, and small enigmatic genomes across a large radiation of phyla.</title>
        <authorList>
            <person name="Brown C.T."/>
            <person name="Hug L.A."/>
            <person name="Thomas B.C."/>
            <person name="Sharon I."/>
            <person name="Castelle C.J."/>
            <person name="Singh A."/>
            <person name="Wilkins M.J."/>
            <person name="Williams K.H."/>
            <person name="Banfield J.F."/>
        </authorList>
    </citation>
    <scope>NUCLEOTIDE SEQUENCE [LARGE SCALE GENOMIC DNA]</scope>
</reference>
<dbReference type="InterPro" id="IPR011042">
    <property type="entry name" value="6-blade_b-propeller_TolB-like"/>
</dbReference>
<feature type="region of interest" description="Disordered" evidence="1">
    <location>
        <begin position="51"/>
        <end position="75"/>
    </location>
</feature>
<evidence type="ECO:0000256" key="2">
    <source>
        <dbReference type="SAM" id="Phobius"/>
    </source>
</evidence>
<proteinExistence type="predicted"/>
<keyword evidence="2" id="KW-0812">Transmembrane</keyword>
<comment type="caution">
    <text evidence="3">The sequence shown here is derived from an EMBL/GenBank/DDBJ whole genome shotgun (WGS) entry which is preliminary data.</text>
</comment>
<protein>
    <recommendedName>
        <fullName evidence="5">Protein TolB</fullName>
    </recommendedName>
</protein>
<dbReference type="Proteomes" id="UP000034087">
    <property type="component" value="Unassembled WGS sequence"/>
</dbReference>
<evidence type="ECO:0008006" key="5">
    <source>
        <dbReference type="Google" id="ProtNLM"/>
    </source>
</evidence>
<evidence type="ECO:0000313" key="4">
    <source>
        <dbReference type="Proteomes" id="UP000034087"/>
    </source>
</evidence>
<evidence type="ECO:0000313" key="3">
    <source>
        <dbReference type="EMBL" id="KKT59894.1"/>
    </source>
</evidence>
<feature type="transmembrane region" description="Helical" evidence="2">
    <location>
        <begin position="9"/>
        <end position="29"/>
    </location>
</feature>
<gene>
    <name evidence="3" type="ORF">UW53_C0006G0041</name>
</gene>
<organism evidence="3 4">
    <name type="scientific">Candidatus Giovannonibacteria bacterium GW2011_GWA1_44_25</name>
    <dbReference type="NCBI Taxonomy" id="1618645"/>
    <lineage>
        <taxon>Bacteria</taxon>
        <taxon>Candidatus Giovannoniibacteriota</taxon>
    </lineage>
</organism>
<keyword evidence="2" id="KW-0472">Membrane</keyword>
<evidence type="ECO:0000256" key="1">
    <source>
        <dbReference type="SAM" id="MobiDB-lite"/>
    </source>
</evidence>
<name>A0A0G1LJA4_9BACT</name>
<keyword evidence="2" id="KW-1133">Transmembrane helix</keyword>
<dbReference type="AlphaFoldDB" id="A0A0G1LJA4"/>
<accession>A0A0G1LJA4</accession>
<dbReference type="EMBL" id="LCIR01000006">
    <property type="protein sequence ID" value="KKT59894.1"/>
    <property type="molecule type" value="Genomic_DNA"/>
</dbReference>
<sequence>MENLLTRRNVIVAGVAIAIIIGTLVWFGLKNGEERDGVGFLGIFPSAAPSGAPPSPTLGGETPQKTPSVFPGGELPLSPETARSLPIGTMIRLSSDNISSLAGIGTTSVRYHKNIPENLGHLFERRADGSDEERRISNFTIPQVLRAVWAPDGKRAVVFYNLDNQIRKLLIDYSTTTPRTNFLPDSVTDVAFSPDSKSLVFINDLGDSQNIFIATSDFKNQRRIFDNNVPGFEISWLTANNIALKTKSSYGARGFLYTLNPSTGAFNKIADGLGLDAVWNPDGSGSLYSTSDTDGNLLNLKFVDVKTGNVKEFGVKTIAEKCAFLRTQKNIAYCGAPRSSTSDVGGLQTSDVFPLGIPDDWWKGKISFRDNFVLIDTSTGKVSDFIPTSFDVTSPKLLSDDSHLLFRDKSYGNLWSLKLKRVLITN</sequence>
<dbReference type="SUPFAM" id="SSF69304">
    <property type="entry name" value="Tricorn protease N-terminal domain"/>
    <property type="match status" value="1"/>
</dbReference>